<dbReference type="SUPFAM" id="SSF50978">
    <property type="entry name" value="WD40 repeat-like"/>
    <property type="match status" value="1"/>
</dbReference>
<dbReference type="Proteomes" id="UP001163823">
    <property type="component" value="Chromosome 10"/>
</dbReference>
<keyword evidence="7" id="KW-1185">Reference proteome</keyword>
<dbReference type="GO" id="GO:0031080">
    <property type="term" value="C:nuclear pore outer ring"/>
    <property type="evidence" value="ECO:0007669"/>
    <property type="project" value="TreeGrafter"/>
</dbReference>
<dbReference type="GO" id="GO:0034198">
    <property type="term" value="P:cellular response to amino acid starvation"/>
    <property type="evidence" value="ECO:0007669"/>
    <property type="project" value="TreeGrafter"/>
</dbReference>
<keyword evidence="4" id="KW-0677">Repeat</keyword>
<dbReference type="InterPro" id="IPR036322">
    <property type="entry name" value="WD40_repeat_dom_sf"/>
</dbReference>
<dbReference type="GO" id="GO:0035859">
    <property type="term" value="C:Seh1-associated complex"/>
    <property type="evidence" value="ECO:0007669"/>
    <property type="project" value="TreeGrafter"/>
</dbReference>
<dbReference type="GO" id="GO:1904263">
    <property type="term" value="P:positive regulation of TORC1 signaling"/>
    <property type="evidence" value="ECO:0007669"/>
    <property type="project" value="TreeGrafter"/>
</dbReference>
<dbReference type="GO" id="GO:0005198">
    <property type="term" value="F:structural molecule activity"/>
    <property type="evidence" value="ECO:0007669"/>
    <property type="project" value="InterPro"/>
</dbReference>
<evidence type="ECO:0000313" key="7">
    <source>
        <dbReference type="Proteomes" id="UP001163823"/>
    </source>
</evidence>
<keyword evidence="3" id="KW-0853">WD repeat</keyword>
<reference evidence="6" key="1">
    <citation type="journal article" date="2023" name="Science">
        <title>Elucidation of the pathway for biosynthesis of saponin adjuvants from the soapbark tree.</title>
        <authorList>
            <person name="Reed J."/>
            <person name="Orme A."/>
            <person name="El-Demerdash A."/>
            <person name="Owen C."/>
            <person name="Martin L.B.B."/>
            <person name="Misra R.C."/>
            <person name="Kikuchi S."/>
            <person name="Rejzek M."/>
            <person name="Martin A.C."/>
            <person name="Harkess A."/>
            <person name="Leebens-Mack J."/>
            <person name="Louveau T."/>
            <person name="Stephenson M.J."/>
            <person name="Osbourn A."/>
        </authorList>
    </citation>
    <scope>NUCLEOTIDE SEQUENCE</scope>
    <source>
        <strain evidence="6">S10</strain>
    </source>
</reference>
<dbReference type="InterPro" id="IPR037363">
    <property type="entry name" value="Sec13/Seh1_fam"/>
</dbReference>
<gene>
    <name evidence="6" type="ORF">O6P43_024023</name>
</gene>
<evidence type="ECO:0000256" key="5">
    <source>
        <dbReference type="ARBA" id="ARBA00023242"/>
    </source>
</evidence>
<evidence type="ECO:0000313" key="6">
    <source>
        <dbReference type="EMBL" id="KAJ7952125.1"/>
    </source>
</evidence>
<proteinExistence type="predicted"/>
<organism evidence="6 7">
    <name type="scientific">Quillaja saponaria</name>
    <name type="common">Soap bark tree</name>
    <dbReference type="NCBI Taxonomy" id="32244"/>
    <lineage>
        <taxon>Eukaryota</taxon>
        <taxon>Viridiplantae</taxon>
        <taxon>Streptophyta</taxon>
        <taxon>Embryophyta</taxon>
        <taxon>Tracheophyta</taxon>
        <taxon>Spermatophyta</taxon>
        <taxon>Magnoliopsida</taxon>
        <taxon>eudicotyledons</taxon>
        <taxon>Gunneridae</taxon>
        <taxon>Pentapetalae</taxon>
        <taxon>rosids</taxon>
        <taxon>fabids</taxon>
        <taxon>Fabales</taxon>
        <taxon>Quillajaceae</taxon>
        <taxon>Quillaja</taxon>
    </lineage>
</organism>
<evidence type="ECO:0000256" key="4">
    <source>
        <dbReference type="ARBA" id="ARBA00022737"/>
    </source>
</evidence>
<keyword evidence="5" id="KW-0539">Nucleus</keyword>
<comment type="subcellular location">
    <subcellularLocation>
        <location evidence="1">Nucleus envelope</location>
    </subcellularLocation>
</comment>
<dbReference type="InterPro" id="IPR015943">
    <property type="entry name" value="WD40/YVTN_repeat-like_dom_sf"/>
</dbReference>
<name>A0AAD7PER5_QUISA</name>
<dbReference type="PANTHER" id="PTHR11024:SF3">
    <property type="entry name" value="NUCLEOPORIN SEH1"/>
    <property type="match status" value="1"/>
</dbReference>
<protein>
    <submittedName>
        <fullName evidence="6">Protein SEH1</fullName>
    </submittedName>
</protein>
<comment type="caution">
    <text evidence="6">The sequence shown here is derived from an EMBL/GenBank/DDBJ whole genome shotgun (WGS) entry which is preliminary data.</text>
</comment>
<dbReference type="PANTHER" id="PTHR11024">
    <property type="entry name" value="NUCLEAR PORE COMPLEX PROTEIN SEC13 / SEH1 FAMILY MEMBER"/>
    <property type="match status" value="1"/>
</dbReference>
<evidence type="ECO:0000256" key="3">
    <source>
        <dbReference type="ARBA" id="ARBA00022574"/>
    </source>
</evidence>
<dbReference type="Gene3D" id="2.130.10.10">
    <property type="entry name" value="YVTN repeat-like/Quinoprotein amine dehydrogenase"/>
    <property type="match status" value="1"/>
</dbReference>
<evidence type="ECO:0000256" key="1">
    <source>
        <dbReference type="ARBA" id="ARBA00004259"/>
    </source>
</evidence>
<keyword evidence="2" id="KW-0813">Transport</keyword>
<dbReference type="KEGG" id="qsa:O6P43_024023"/>
<evidence type="ECO:0000256" key="2">
    <source>
        <dbReference type="ARBA" id="ARBA00022448"/>
    </source>
</evidence>
<sequence length="277" mass="31808">MDMAKSLVTLDNGTNCSSWNYCCQILITGSVDGSLSIFDPRDPAFSSPFTYSFKYKVHEGSILKEEVAEDALPIQWMICTSFKSSSTKVLDIQFGISSTRLKMVAAYSDGHVKVYELLGSLEMNNWQLQAEYHNVTESLSSFGKAIYFSTLYLETCIEVKARTPPLCWVSIQIHQSLIRRYRNLIRLINDGFLWQSWLCLEKEVNRFILLHGHQTLAAWQTIRGDCCCNFQENCNGILDWTLIQMEDSQWGKLPCSVAMKARYSYHNFRFVPLSYDS</sequence>
<dbReference type="AlphaFoldDB" id="A0AAD7PER5"/>
<accession>A0AAD7PER5</accession>
<dbReference type="EMBL" id="JARAOO010000010">
    <property type="protein sequence ID" value="KAJ7952125.1"/>
    <property type="molecule type" value="Genomic_DNA"/>
</dbReference>